<name>A0ABW2G5F4_9ACTN</name>
<feature type="transmembrane region" description="Helical" evidence="1">
    <location>
        <begin position="39"/>
        <end position="58"/>
    </location>
</feature>
<keyword evidence="3" id="KW-1185">Reference proteome</keyword>
<feature type="transmembrane region" description="Helical" evidence="1">
    <location>
        <begin position="191"/>
        <end position="214"/>
    </location>
</feature>
<dbReference type="EMBL" id="JBHTAJ010000083">
    <property type="protein sequence ID" value="MFC7183945.1"/>
    <property type="molecule type" value="Genomic_DNA"/>
</dbReference>
<accession>A0ABW2G5F4</accession>
<evidence type="ECO:0000256" key="1">
    <source>
        <dbReference type="SAM" id="Phobius"/>
    </source>
</evidence>
<feature type="transmembrane region" description="Helical" evidence="1">
    <location>
        <begin position="106"/>
        <end position="127"/>
    </location>
</feature>
<evidence type="ECO:0000313" key="3">
    <source>
        <dbReference type="Proteomes" id="UP001596435"/>
    </source>
</evidence>
<keyword evidence="1" id="KW-0472">Membrane</keyword>
<evidence type="ECO:0000313" key="2">
    <source>
        <dbReference type="EMBL" id="MFC7183945.1"/>
    </source>
</evidence>
<comment type="caution">
    <text evidence="2">The sequence shown here is derived from an EMBL/GenBank/DDBJ whole genome shotgun (WGS) entry which is preliminary data.</text>
</comment>
<reference evidence="3" key="1">
    <citation type="journal article" date="2019" name="Int. J. Syst. Evol. Microbiol.">
        <title>The Global Catalogue of Microorganisms (GCM) 10K type strain sequencing project: providing services to taxonomists for standard genome sequencing and annotation.</title>
        <authorList>
            <consortium name="The Broad Institute Genomics Platform"/>
            <consortium name="The Broad Institute Genome Sequencing Center for Infectious Disease"/>
            <person name="Wu L."/>
            <person name="Ma J."/>
        </authorList>
    </citation>
    <scope>NUCLEOTIDE SEQUENCE [LARGE SCALE GENOMIC DNA]</scope>
    <source>
        <strain evidence="3">CGMCC 1.12859</strain>
    </source>
</reference>
<feature type="transmembrane region" description="Helical" evidence="1">
    <location>
        <begin position="221"/>
        <end position="240"/>
    </location>
</feature>
<feature type="transmembrane region" description="Helical" evidence="1">
    <location>
        <begin position="312"/>
        <end position="335"/>
    </location>
</feature>
<gene>
    <name evidence="2" type="ORF">ACFQMG_30795</name>
</gene>
<keyword evidence="1" id="KW-1133">Transmembrane helix</keyword>
<dbReference type="Pfam" id="PF12679">
    <property type="entry name" value="ABC2_membrane_2"/>
    <property type="match status" value="1"/>
</dbReference>
<proteinExistence type="predicted"/>
<protein>
    <submittedName>
        <fullName evidence="2">ABC transporter permease subunit</fullName>
    </submittedName>
</protein>
<dbReference type="RefSeq" id="WP_345709929.1">
    <property type="nucleotide sequence ID" value="NZ_BAABKV010000001.1"/>
</dbReference>
<dbReference type="Proteomes" id="UP001596435">
    <property type="component" value="Unassembled WGS sequence"/>
</dbReference>
<sequence length="341" mass="35962">MSAVDTAAPAAAPTEGGPLPARQSVIGGLAWLMWRQQRLVVVAWLTVVVLAAVAFPPLRSAMADFIAAHHIAGCAEISLDPHCQGEGTQQAVAAFRARYSPVLTGVGLLLTALPVVIGTFVAAPLLSREYESGTWRLVLGQSVSRAQWVAAKLVAAALPAALGSAALMALYRWMWQPSANFVSGVAWSSRQFAVAGGPLLIATILLAVAVGALVGGLTRRVVPAMAATGGAVLALQYVLATVRPYLWPWRTEVVSRSELPNDVWGFGQGFLTGDGRRLPYDYCSGASDVTACTQDAGVTREFTDLHRMADYWPLQGVESGICLALAAALAGFLLWRARRGA</sequence>
<keyword evidence="1" id="KW-0812">Transmembrane</keyword>
<organism evidence="2 3">
    <name type="scientific">Kitasatospora paranensis</name>
    <dbReference type="NCBI Taxonomy" id="258053"/>
    <lineage>
        <taxon>Bacteria</taxon>
        <taxon>Bacillati</taxon>
        <taxon>Actinomycetota</taxon>
        <taxon>Actinomycetes</taxon>
        <taxon>Kitasatosporales</taxon>
        <taxon>Streptomycetaceae</taxon>
        <taxon>Kitasatospora</taxon>
    </lineage>
</organism>
<feature type="transmembrane region" description="Helical" evidence="1">
    <location>
        <begin position="148"/>
        <end position="171"/>
    </location>
</feature>